<dbReference type="CDD" id="cd00102">
    <property type="entry name" value="IPT"/>
    <property type="match status" value="9"/>
</dbReference>
<dbReference type="Pfam" id="PF01833">
    <property type="entry name" value="TIG"/>
    <property type="match status" value="13"/>
</dbReference>
<dbReference type="Proteomes" id="UP000366945">
    <property type="component" value="Unassembled WGS sequence"/>
</dbReference>
<dbReference type="InterPro" id="IPR015919">
    <property type="entry name" value="Cadherin-like_sf"/>
</dbReference>
<dbReference type="InterPro" id="IPR052387">
    <property type="entry name" value="Fibrocystin"/>
</dbReference>
<dbReference type="GO" id="GO:0016020">
    <property type="term" value="C:membrane"/>
    <property type="evidence" value="ECO:0007669"/>
    <property type="project" value="InterPro"/>
</dbReference>
<dbReference type="Gene3D" id="2.60.40.10">
    <property type="entry name" value="Immunoglobulins"/>
    <property type="match status" value="16"/>
</dbReference>
<sequence>MLPSLPFSIESARHRRSAFAPAAWFHWLRALLTLLVLFTASSSAWSQAACTTWSPTPAQLSNGTYKYQMPIGGACDPTGDGLYTTSNGDIGNVTAPDGSILTVDLSNPSFDILVFTPKANTTTTSWSFTLYQVSGAPVTVAIKLAAALPTLVGVTPSSGATAGGDSVTLTGTNFVAGAVVTFGGTQATGVTVNSATSITAFTPAHASGTVNVVVNTTGTGGGGGGSATLTNGFTFNAPVPTVTALSPAGGPSAGGTTVTITGTNFTGVTGVNFGATPATNVVLVNSTTITATSPMGTAPVDVTVTTSAGTSAANPPADRFTYTPTVTGVSPSSGPAVGGGGATITGTGFTYATSVTFGGNAALPYTIVNDTTITVANVPGGTAGSTVDVKVTNSAGTSAVNASDQYTYLAAPTVTSVTPSAGKAGVGTPVTINGSGFSSGGVPTVSFGGSAATGVTVLTDSVISATSPLGAASTVDVTVTNTNGTSATSSNDQFTFAGVPSITSLGTTEGPLVGGTPVTISGSGFKTATAVKFGTVNVTSFTVNSDGQISTTAPSSASAGVVDVTVITVGGTSSTGSADQFTYRAVPTVTGISPSSGLTAGNDAVVISGSGFTSASTVKFGGVSATNVVFNSSNQLAVRSPAGTGTVDVTVTTTGGTSAANLSDQFTYRPLPVVTSLSPTSGGITGNTKTIIKGSGFTGTVGVTFGGSPASSFNIDSDTQLTVYSPSGPSGTVDVVVTTPNGTSATSASSKFTYYPAPTIAGVFPNTALATGGAAVVISGTNFVAGSTTVSFGGAFVTPSVVTSTSMTVSAPAGTPGPATITVNAPGGTATQSGAFTYIAFPTVSSISPTTGPLAGGATVTILGSGFTNASSVNFGASMVTPTVNSDTQITVTAPSSVSAGVKDVTVTVPSIGTSATSANTKFTYAAVPATTTISPASGPAAGGTTVTISGTGFTNATAVMFSTGFGTNLTVVSDSQLTVKAPSGTAGSTADVTVMTPGGTSPPNPSVRYTFLAAPVLTGLSMTAGPSSGGTAVTITGSGFTGATSVTFGGVAGTGVNVISDTIISVTSPAGAGTVDVNVTTPGGVSASSSASKFTYAGLPAVTAISPTTGPTAGGTSVVITGTGFSNVFGVSFGGTAATGFTVNSATQITATSPAGTGAVDVRVTTAGGTSPIVSADQFTYAGTPTVTSVTPNNGLTTGGTSVTIVGTGFTGATGVKFGTNAGTNVTVVSPTQITATSPAGTAGVTNVTVTTPGGTSATGTGNQFTYNAPPAINFVTTTLPGSVAGTAGYNQTIQVTGGVVPYVFSITSGGVPTGLTFDPATGTLTGKPTAVGSFTFVVQAKDANNLTGTQSFTVQITAPTLSIDTTTLPNATAGVSYSQALTSSGGVSPYTFTTTSTLPAGLTFANGTISGTPTQTGSFNLAIKMTDSTTGTGAPFSTTKTLTLTVGVAALTLTPTTLPTPVAGQAYSQTMKATGGTAPYRFTVTSGALPAGLALDAASGAITGTPSATGTSTFTVTATDASTGPGTPLTAAQSYTFNISSQVASAPAVQTKVLSNAPVTIHATANAVGGPFTRVAIVTPPATGTAVVNGEDIVYTPAGNTNGVVTFTYALTNAVGTSAPIPVSVTVEAVPITAPGLQSSVSANETATVDITTAASGGPFTGANILSVSPANAGTASIVAVTAPAPAAAAGVRLLRAAVAAPTTQYSVRFVPAAAFAGTAVIAYTLSNENTTSAPGTLQVSVAARKDPSTDPDVSGLIGAQVEAARRFATTQIGNYNQRLEMLHGKGRAPSSNGLNVVLPSPDRDRNVSRCQDVVGISERDACLRGEVSPTAMSKAKSLDVRDPANKGGSGVSTGDANAPDLPGEGANDDQRFAYWTAGTVDFGFANMAASSAAQRSGFKFTTGGVTLGADYRLSDQLSLGAGVGYGHDSTDIGSSGTRSTGDSYSGALYASFRPIPTLFVDAVAGFGTLNFSSRRWVIDSNDFASGKRTGQQFFGSLSAGYEFRNDDWLFSPYGRLTASRSTLDQYSETGAGLNALTYFKQNVNTLSGTLGVRAGFAKATPIGTFSPYIRVELQHDFNGQSMAGLAYADIAGSGPVYFVPGSPYGSDRVQVGFGSKLRTGVLVFGLDYSVTTGMGGLQQGVRLTLMAPF</sequence>
<dbReference type="SMART" id="SM00869">
    <property type="entry name" value="Autotransporter"/>
    <property type="match status" value="1"/>
</dbReference>
<dbReference type="GO" id="GO:0005509">
    <property type="term" value="F:calcium ion binding"/>
    <property type="evidence" value="ECO:0007669"/>
    <property type="project" value="InterPro"/>
</dbReference>
<evidence type="ECO:0000256" key="1">
    <source>
        <dbReference type="ARBA" id="ARBA00022729"/>
    </source>
</evidence>
<dbReference type="InterPro" id="IPR036709">
    <property type="entry name" value="Autotransporte_beta_dom_sf"/>
</dbReference>
<dbReference type="Pfam" id="PF17963">
    <property type="entry name" value="Big_9"/>
    <property type="match status" value="1"/>
</dbReference>
<feature type="domain" description="Autotransporter" evidence="3">
    <location>
        <begin position="1870"/>
        <end position="2152"/>
    </location>
</feature>
<keyword evidence="1" id="KW-0732">Signal</keyword>
<dbReference type="CDD" id="cd00603">
    <property type="entry name" value="IPT_PCSR"/>
    <property type="match status" value="2"/>
</dbReference>
<dbReference type="SUPFAM" id="SSF49313">
    <property type="entry name" value="Cadherin-like"/>
    <property type="match status" value="3"/>
</dbReference>
<dbReference type="Pfam" id="PF03797">
    <property type="entry name" value="Autotransporter"/>
    <property type="match status" value="1"/>
</dbReference>
<keyword evidence="5" id="KW-1185">Reference proteome</keyword>
<evidence type="ECO:0000313" key="5">
    <source>
        <dbReference type="Proteomes" id="UP000366945"/>
    </source>
</evidence>
<evidence type="ECO:0000256" key="2">
    <source>
        <dbReference type="SAM" id="MobiDB-lite"/>
    </source>
</evidence>
<dbReference type="InterPro" id="IPR013783">
    <property type="entry name" value="Ig-like_fold"/>
</dbReference>
<proteinExistence type="predicted"/>
<dbReference type="Gene3D" id="2.40.128.130">
    <property type="entry name" value="Autotransporter beta-domain"/>
    <property type="match status" value="1"/>
</dbReference>
<organism evidence="4 5">
    <name type="scientific">Pandoraea pneumonica</name>
    <dbReference type="NCBI Taxonomy" id="2508299"/>
    <lineage>
        <taxon>Bacteria</taxon>
        <taxon>Pseudomonadati</taxon>
        <taxon>Pseudomonadota</taxon>
        <taxon>Betaproteobacteria</taxon>
        <taxon>Burkholderiales</taxon>
        <taxon>Burkholderiaceae</taxon>
        <taxon>Pandoraea</taxon>
    </lineage>
</organism>
<feature type="region of interest" description="Disordered" evidence="2">
    <location>
        <begin position="1835"/>
        <end position="1870"/>
    </location>
</feature>
<dbReference type="SUPFAM" id="SSF103515">
    <property type="entry name" value="Autotransporter"/>
    <property type="match status" value="1"/>
</dbReference>
<dbReference type="SMART" id="SM00429">
    <property type="entry name" value="IPT"/>
    <property type="match status" value="13"/>
</dbReference>
<dbReference type="InterPro" id="IPR005546">
    <property type="entry name" value="Autotransporte_beta"/>
</dbReference>
<gene>
    <name evidence="4" type="ORF">PPN31114_04078</name>
</gene>
<reference evidence="4 5" key="1">
    <citation type="submission" date="2019-08" db="EMBL/GenBank/DDBJ databases">
        <authorList>
            <person name="Peeters C."/>
        </authorList>
    </citation>
    <scope>NUCLEOTIDE SEQUENCE [LARGE SCALE GENOMIC DNA]</scope>
    <source>
        <strain evidence="4 5">LMG 31114</strain>
    </source>
</reference>
<accession>A0A5E4XT46</accession>
<dbReference type="EMBL" id="CABPSK010000004">
    <property type="protein sequence ID" value="VVE39529.1"/>
    <property type="molecule type" value="Genomic_DNA"/>
</dbReference>
<evidence type="ECO:0000259" key="3">
    <source>
        <dbReference type="PROSITE" id="PS51208"/>
    </source>
</evidence>
<dbReference type="InterPro" id="IPR002909">
    <property type="entry name" value="IPT_dom"/>
</dbReference>
<dbReference type="PROSITE" id="PS51208">
    <property type="entry name" value="AUTOTRANSPORTER"/>
    <property type="match status" value="1"/>
</dbReference>
<name>A0A5E4XT46_9BURK</name>
<dbReference type="InterPro" id="IPR014756">
    <property type="entry name" value="Ig_E-set"/>
</dbReference>
<evidence type="ECO:0000313" key="4">
    <source>
        <dbReference type="EMBL" id="VVE39529.1"/>
    </source>
</evidence>
<dbReference type="PANTHER" id="PTHR46769">
    <property type="entry name" value="POLYCYSTIC KIDNEY AND HEPATIC DISEASE 1 (AUTOSOMAL RECESSIVE)-LIKE 1"/>
    <property type="match status" value="1"/>
</dbReference>
<dbReference type="GeneID" id="300406069"/>
<protein>
    <submittedName>
        <fullName evidence="4">Autotransporter outer membrane beta-barrel domain-containing protein</fullName>
    </submittedName>
</protein>
<dbReference type="OrthoDB" id="5720638at2"/>
<dbReference type="RefSeq" id="WP_150681311.1">
    <property type="nucleotide sequence ID" value="NZ_CABPSK010000004.1"/>
</dbReference>
<dbReference type="Pfam" id="PF05345">
    <property type="entry name" value="He_PIG"/>
    <property type="match status" value="3"/>
</dbReference>
<dbReference type="SUPFAM" id="SSF81296">
    <property type="entry name" value="E set domains"/>
    <property type="match status" value="13"/>
</dbReference>
<dbReference type="Gene3D" id="2.60.40.2810">
    <property type="match status" value="1"/>
</dbReference>
<dbReference type="PANTHER" id="PTHR46769:SF2">
    <property type="entry name" value="FIBROCYSTIN-L ISOFORM 2 PRECURSOR-RELATED"/>
    <property type="match status" value="1"/>
</dbReference>